<sequence>MAPTRSETSPGAVLAERLTKDLTRLRGQIVEDPLRNPVRELSQRLSRDMEAGLLGLDDLAQLVDHLDLEAFAGRCRHTRDYLITDGIIPGTEAVPAAVKQLSFDLTSFDAFAAFWSRRHETLVFTGHPTFALARKTRERLADHAADNTEPTEGAGLPDPDITLSLEHEQAEAALRHAAAAVHDLNRAVLAEGRAKFPDDWKKLTPAPIGLATWIGYDMDGRTDIGWGSVIRHRVHEKAIRLDLYKDQLEALGPVVASITETVAAAAARAHAHVEAFSKDLTTAEGLITAANALTDDKDNLTSLKGVIAELDEITASTDDADVALETAAIAAGMRTFRLGMGDIHFRLNAAQVRHAARSILELSSGQDLFGRGPLDEMSRLIAGVKEVSVNFRSLAVEQGASARLFIAMKQIIKHIDADAPIRLLIAECENPLTVLAAIYQAKRFGVASHVDVCPLFETAVSLDRGRRILDVLLAQAPYRDQARKRGRICIETGFSDAGRFMGQVPAGLAIERLQGQLADAMTKHRLADLDAVIFDTHGDSMGRGAHPDSIVDRCLYALSPWARAKFRDRNIDLTHEQSYQGGDGYVWFTNDCLARRTLAGILRAIRIAEETPTAEDPFYQRTSASLDFYHAVKRRQEELFRDPSYNLALGTIGLPLLPQTGSRKSKRQFDRHADEETSLRRIRAIPHNGMLQQLGFLANIMGGLGQAIAVEPEAYYQLRQDSDRFDRIMRLVNRARQGSDMKIFLAYISIYSGSFWATRPLSGQEPELEDACAVLAETLADDSRYFAGTQLAARLRSDAIQLSRALAEMGFDAANLSGQTDESLDLLHAVRLALLQHSFLLAARLPAHSADGTLPRREVLERVLSLDFEGVARALDEAGPDPALLAVENLSEYATYPGPKAPEKMNGGDLRREFRRVGELNHRISIGIANHYAAIG</sequence>
<dbReference type="Pfam" id="PF00311">
    <property type="entry name" value="PEPcase"/>
    <property type="match status" value="1"/>
</dbReference>
<protein>
    <recommendedName>
        <fullName evidence="2">Phosphoenolpyruvate carboxylase</fullName>
    </recommendedName>
</protein>
<dbReference type="GO" id="GO:0006099">
    <property type="term" value="P:tricarboxylic acid cycle"/>
    <property type="evidence" value="ECO:0007669"/>
    <property type="project" value="InterPro"/>
</dbReference>
<proteinExistence type="predicted"/>
<gene>
    <name evidence="3" type="ORF">DX908_05925</name>
</gene>
<dbReference type="Proteomes" id="UP000264589">
    <property type="component" value="Unassembled WGS sequence"/>
</dbReference>
<dbReference type="InterPro" id="IPR021135">
    <property type="entry name" value="PEP_COase"/>
</dbReference>
<comment type="caution">
    <text evidence="3">The sequence shown here is derived from an EMBL/GenBank/DDBJ whole genome shotgun (WGS) entry which is preliminary data.</text>
</comment>
<keyword evidence="3" id="KW-0670">Pyruvate</keyword>
<organism evidence="3 4">
    <name type="scientific">Parvularcula marina</name>
    <dbReference type="NCBI Taxonomy" id="2292771"/>
    <lineage>
        <taxon>Bacteria</taxon>
        <taxon>Pseudomonadati</taxon>
        <taxon>Pseudomonadota</taxon>
        <taxon>Alphaproteobacteria</taxon>
        <taxon>Parvularculales</taxon>
        <taxon>Parvularculaceae</taxon>
        <taxon>Parvularcula</taxon>
    </lineage>
</organism>
<accession>A0A371RHD4</accession>
<dbReference type="EMBL" id="QUQO01000001">
    <property type="protein sequence ID" value="RFB04860.1"/>
    <property type="molecule type" value="Genomic_DNA"/>
</dbReference>
<name>A0A371RHD4_9PROT</name>
<dbReference type="SUPFAM" id="SSF51621">
    <property type="entry name" value="Phosphoenolpyruvate/pyruvate domain"/>
    <property type="match status" value="1"/>
</dbReference>
<reference evidence="3 4" key="1">
    <citation type="submission" date="2018-08" db="EMBL/GenBank/DDBJ databases">
        <title>Parvularcula sp. SM1705, isolated from surface water of the South Sea China.</title>
        <authorList>
            <person name="Sun L."/>
        </authorList>
    </citation>
    <scope>NUCLEOTIDE SEQUENCE [LARGE SCALE GENOMIC DNA]</scope>
    <source>
        <strain evidence="3 4">SM1705</strain>
    </source>
</reference>
<dbReference type="RefSeq" id="WP_116391491.1">
    <property type="nucleotide sequence ID" value="NZ_QUQO01000001.1"/>
</dbReference>
<dbReference type="InterPro" id="IPR015813">
    <property type="entry name" value="Pyrv/PenolPyrv_kinase-like_dom"/>
</dbReference>
<dbReference type="PANTHER" id="PTHR30523:SF6">
    <property type="entry name" value="PHOSPHOENOLPYRUVATE CARBOXYLASE"/>
    <property type="match status" value="1"/>
</dbReference>
<evidence type="ECO:0000313" key="4">
    <source>
        <dbReference type="Proteomes" id="UP000264589"/>
    </source>
</evidence>
<dbReference type="GO" id="GO:0005829">
    <property type="term" value="C:cytosol"/>
    <property type="evidence" value="ECO:0007669"/>
    <property type="project" value="TreeGrafter"/>
</dbReference>
<dbReference type="AlphaFoldDB" id="A0A371RHD4"/>
<evidence type="ECO:0000313" key="3">
    <source>
        <dbReference type="EMBL" id="RFB04860.1"/>
    </source>
</evidence>
<keyword evidence="4" id="KW-1185">Reference proteome</keyword>
<dbReference type="PANTHER" id="PTHR30523">
    <property type="entry name" value="PHOSPHOENOLPYRUVATE CARBOXYLASE"/>
    <property type="match status" value="1"/>
</dbReference>
<dbReference type="GO" id="GO:0008964">
    <property type="term" value="F:phosphoenolpyruvate carboxylase activity"/>
    <property type="evidence" value="ECO:0007669"/>
    <property type="project" value="InterPro"/>
</dbReference>
<dbReference type="GO" id="GO:0015977">
    <property type="term" value="P:carbon fixation"/>
    <property type="evidence" value="ECO:0007669"/>
    <property type="project" value="InterPro"/>
</dbReference>
<dbReference type="InParanoid" id="A0A371RHD4"/>
<dbReference type="OrthoDB" id="9758461at2"/>
<evidence type="ECO:0000256" key="2">
    <source>
        <dbReference type="ARBA" id="ARBA00022419"/>
    </source>
</evidence>
<evidence type="ECO:0000256" key="1">
    <source>
        <dbReference type="ARBA" id="ARBA00003670"/>
    </source>
</evidence>
<comment type="function">
    <text evidence="1">Forms oxaloacetate, a four-carbon dicarboxylic acid source for the tricarboxylic acid cycle.</text>
</comment>